<evidence type="ECO:0000313" key="10">
    <source>
        <dbReference type="Proteomes" id="UP001424741"/>
    </source>
</evidence>
<dbReference type="PROSITE" id="PS52029">
    <property type="entry name" value="LD_TPASE"/>
    <property type="match status" value="1"/>
</dbReference>
<dbReference type="SUPFAM" id="SSF141523">
    <property type="entry name" value="L,D-transpeptidase catalytic domain-like"/>
    <property type="match status" value="1"/>
</dbReference>
<dbReference type="InterPro" id="IPR005490">
    <property type="entry name" value="LD_TPept_cat_dom"/>
</dbReference>
<protein>
    <recommendedName>
        <fullName evidence="8">L,D-TPase catalytic domain-containing protein</fullName>
    </recommendedName>
</protein>
<evidence type="ECO:0000256" key="3">
    <source>
        <dbReference type="ARBA" id="ARBA00022679"/>
    </source>
</evidence>
<dbReference type="CDD" id="cd16913">
    <property type="entry name" value="YkuD_like"/>
    <property type="match status" value="1"/>
</dbReference>
<evidence type="ECO:0000256" key="7">
    <source>
        <dbReference type="PROSITE-ProRule" id="PRU01373"/>
    </source>
</evidence>
<name>A0ABP9V5G2_9BACT</name>
<keyword evidence="5 7" id="KW-0573">Peptidoglycan synthesis</keyword>
<evidence type="ECO:0000313" key="9">
    <source>
        <dbReference type="EMBL" id="GAA5495862.1"/>
    </source>
</evidence>
<comment type="caution">
    <text evidence="9">The sequence shown here is derived from an EMBL/GenBank/DDBJ whole genome shotgun (WGS) entry which is preliminary data.</text>
</comment>
<dbReference type="PANTHER" id="PTHR36699">
    <property type="entry name" value="LD-TRANSPEPTIDASE"/>
    <property type="match status" value="1"/>
</dbReference>
<evidence type="ECO:0000256" key="5">
    <source>
        <dbReference type="ARBA" id="ARBA00022984"/>
    </source>
</evidence>
<feature type="domain" description="L,D-TPase catalytic" evidence="8">
    <location>
        <begin position="95"/>
        <end position="222"/>
    </location>
</feature>
<keyword evidence="6 7" id="KW-0961">Cell wall biogenesis/degradation</keyword>
<accession>A0ABP9V5G2</accession>
<dbReference type="EMBL" id="BAABRL010000006">
    <property type="protein sequence ID" value="GAA5495862.1"/>
    <property type="molecule type" value="Genomic_DNA"/>
</dbReference>
<dbReference type="InterPro" id="IPR038063">
    <property type="entry name" value="Transpep_catalytic_dom"/>
</dbReference>
<dbReference type="RefSeq" id="WP_346188600.1">
    <property type="nucleotide sequence ID" value="NZ_BAABRL010000006.1"/>
</dbReference>
<evidence type="ECO:0000256" key="6">
    <source>
        <dbReference type="ARBA" id="ARBA00023316"/>
    </source>
</evidence>
<evidence type="ECO:0000256" key="4">
    <source>
        <dbReference type="ARBA" id="ARBA00022960"/>
    </source>
</evidence>
<dbReference type="PANTHER" id="PTHR36699:SF1">
    <property type="entry name" value="L,D-TRANSPEPTIDASE YAFK-RELATED"/>
    <property type="match status" value="1"/>
</dbReference>
<dbReference type="Pfam" id="PF03734">
    <property type="entry name" value="YkuD"/>
    <property type="match status" value="1"/>
</dbReference>
<organism evidence="9 10">
    <name type="scientific">Rubritalea halochordaticola</name>
    <dbReference type="NCBI Taxonomy" id="714537"/>
    <lineage>
        <taxon>Bacteria</taxon>
        <taxon>Pseudomonadati</taxon>
        <taxon>Verrucomicrobiota</taxon>
        <taxon>Verrucomicrobiia</taxon>
        <taxon>Verrucomicrobiales</taxon>
        <taxon>Rubritaleaceae</taxon>
        <taxon>Rubritalea</taxon>
    </lineage>
</organism>
<feature type="active site" description="Proton donor/acceptor" evidence="7">
    <location>
        <position position="186"/>
    </location>
</feature>
<keyword evidence="10" id="KW-1185">Reference proteome</keyword>
<sequence>MLLRLPSHILRLTAALVAGLGLAYFSSTVVECSTAKPPTGAEHVEFPPQMPAPEITLSPSQYAHGPTRARDAADRVTSRLNQELREKGLSLGSPVFLRVFKQSHEMEVWLQDGESYKHFKTYRIAAMSGKLGPKQKEGDHQAPEGFYFVSPRQMNPQSRFHLSFNLGYPNPYDHAHGRTGSALMVHGNRVSIGCFAMTDYYIEEIYTLCDAALDKGQPFFRVHSFPFRLTEDNLALYKNHKWHAFWQNLKPGYDHFEQTRIPPNIEVREKEYVVAE</sequence>
<keyword evidence="4 7" id="KW-0133">Cell shape</keyword>
<comment type="pathway">
    <text evidence="1 7">Cell wall biogenesis; peptidoglycan biosynthesis.</text>
</comment>
<feature type="active site" description="Nucleophile" evidence="7">
    <location>
        <position position="194"/>
    </location>
</feature>
<dbReference type="Proteomes" id="UP001424741">
    <property type="component" value="Unassembled WGS sequence"/>
</dbReference>
<proteinExistence type="inferred from homology"/>
<reference evidence="9 10" key="1">
    <citation type="submission" date="2024-02" db="EMBL/GenBank/DDBJ databases">
        <title>Rubritalea halochordaticola NBRC 107102.</title>
        <authorList>
            <person name="Ichikawa N."/>
            <person name="Katano-Makiyama Y."/>
            <person name="Hidaka K."/>
        </authorList>
    </citation>
    <scope>NUCLEOTIDE SEQUENCE [LARGE SCALE GENOMIC DNA]</scope>
    <source>
        <strain evidence="9 10">NBRC 107102</strain>
    </source>
</reference>
<comment type="similarity">
    <text evidence="2">Belongs to the YkuD family.</text>
</comment>
<keyword evidence="3" id="KW-0808">Transferase</keyword>
<evidence type="ECO:0000256" key="1">
    <source>
        <dbReference type="ARBA" id="ARBA00004752"/>
    </source>
</evidence>
<gene>
    <name evidence="9" type="ORF">Rhal01_02042</name>
</gene>
<evidence type="ECO:0000256" key="2">
    <source>
        <dbReference type="ARBA" id="ARBA00005992"/>
    </source>
</evidence>
<evidence type="ECO:0000259" key="8">
    <source>
        <dbReference type="PROSITE" id="PS52029"/>
    </source>
</evidence>